<evidence type="ECO:0000256" key="1">
    <source>
        <dbReference type="SAM" id="MobiDB-lite"/>
    </source>
</evidence>
<proteinExistence type="predicted"/>
<comment type="caution">
    <text evidence="2">The sequence shown here is derived from an EMBL/GenBank/DDBJ whole genome shotgun (WGS) entry which is preliminary data.</text>
</comment>
<reference evidence="2 3" key="1">
    <citation type="submission" date="2020-04" db="EMBL/GenBank/DDBJ databases">
        <title>Description of novel Gluconacetobacter.</title>
        <authorList>
            <person name="Sombolestani A."/>
        </authorList>
    </citation>
    <scope>NUCLEOTIDE SEQUENCE [LARGE SCALE GENOMIC DNA]</scope>
    <source>
        <strain evidence="2 3">LMG 21312</strain>
    </source>
</reference>
<dbReference type="RefSeq" id="WP_182944102.1">
    <property type="nucleotide sequence ID" value="NZ_JABEQH010000017.1"/>
</dbReference>
<dbReference type="AlphaFoldDB" id="A0A7W4J8P2"/>
<dbReference type="Proteomes" id="UP000561066">
    <property type="component" value="Unassembled WGS sequence"/>
</dbReference>
<protein>
    <submittedName>
        <fullName evidence="2">Uncharacterized protein</fullName>
    </submittedName>
</protein>
<accession>A0A7W4J8P2</accession>
<feature type="compositionally biased region" description="Polar residues" evidence="1">
    <location>
        <begin position="56"/>
        <end position="65"/>
    </location>
</feature>
<dbReference type="EMBL" id="JABEQH010000017">
    <property type="protein sequence ID" value="MBB2176752.1"/>
    <property type="molecule type" value="Genomic_DNA"/>
</dbReference>
<sequence length="92" mass="10428">MSDQQRDNAGALFLNKHRQSDKAPDYVGTIHVGGREMEISAWVKDDRSGEFLSLKVQPSSASSQKGRAPRYQRRPTPEQVARAEAQRARMMR</sequence>
<gene>
    <name evidence="2" type="ORF">HLH21_12580</name>
</gene>
<evidence type="ECO:0000313" key="2">
    <source>
        <dbReference type="EMBL" id="MBB2176752.1"/>
    </source>
</evidence>
<organism evidence="2 3">
    <name type="scientific">Gluconacetobacter johannae</name>
    <dbReference type="NCBI Taxonomy" id="112140"/>
    <lineage>
        <taxon>Bacteria</taxon>
        <taxon>Pseudomonadati</taxon>
        <taxon>Pseudomonadota</taxon>
        <taxon>Alphaproteobacteria</taxon>
        <taxon>Acetobacterales</taxon>
        <taxon>Acetobacteraceae</taxon>
        <taxon>Gluconacetobacter</taxon>
    </lineage>
</organism>
<evidence type="ECO:0000313" key="3">
    <source>
        <dbReference type="Proteomes" id="UP000561066"/>
    </source>
</evidence>
<keyword evidence="3" id="KW-1185">Reference proteome</keyword>
<name>A0A7W4J8P2_9PROT</name>
<feature type="region of interest" description="Disordered" evidence="1">
    <location>
        <begin position="54"/>
        <end position="92"/>
    </location>
</feature>